<dbReference type="InterPro" id="IPR006103">
    <property type="entry name" value="Glyco_hydro_2_cat"/>
</dbReference>
<feature type="chain" id="PRO_5047050108" evidence="2">
    <location>
        <begin position="26"/>
        <end position="159"/>
    </location>
</feature>
<name>A0ABQ0ET59_APOSI</name>
<sequence length="159" mass="18217">MSLFCSDTCCLLLQALTWMSSVSTATFLGISTSGHLEVIQAQLTSQPELVQDPARSPLSRVMEQKLSQAFTRDPPRMFSEEYQKALLENYHSVLIRNERIRLESHLNFADFMTNQSPTRVIGNKKGIFTRQMQIFSAFTLRERAWRIANEDQRPCPSAE</sequence>
<keyword evidence="5" id="KW-1185">Reference proteome</keyword>
<dbReference type="Proteomes" id="UP001623349">
    <property type="component" value="Unassembled WGS sequence"/>
</dbReference>
<evidence type="ECO:0000313" key="5">
    <source>
        <dbReference type="Proteomes" id="UP001623349"/>
    </source>
</evidence>
<feature type="domain" description="Glycoside hydrolase family 2 catalytic" evidence="3">
    <location>
        <begin position="32"/>
        <end position="148"/>
    </location>
</feature>
<dbReference type="Pfam" id="PF02836">
    <property type="entry name" value="Glyco_hydro_2_C"/>
    <property type="match status" value="1"/>
</dbReference>
<evidence type="ECO:0000256" key="2">
    <source>
        <dbReference type="SAM" id="SignalP"/>
    </source>
</evidence>
<dbReference type="EMBL" id="BAAFST010000005">
    <property type="protein sequence ID" value="GAB1290232.1"/>
    <property type="molecule type" value="Genomic_DNA"/>
</dbReference>
<proteinExistence type="inferred from homology"/>
<dbReference type="Gene3D" id="3.20.20.80">
    <property type="entry name" value="Glycosidases"/>
    <property type="match status" value="1"/>
</dbReference>
<protein>
    <submittedName>
        <fullName evidence="4">Beta-glucuronidase</fullName>
    </submittedName>
</protein>
<gene>
    <name evidence="4" type="ORF">APTSU1_000546200</name>
</gene>
<evidence type="ECO:0000259" key="3">
    <source>
        <dbReference type="Pfam" id="PF02836"/>
    </source>
</evidence>
<dbReference type="PANTHER" id="PTHR10066:SF67">
    <property type="entry name" value="BETA-GLUCURONIDASE"/>
    <property type="match status" value="1"/>
</dbReference>
<evidence type="ECO:0000256" key="1">
    <source>
        <dbReference type="ARBA" id="ARBA00007401"/>
    </source>
</evidence>
<reference evidence="4 5" key="1">
    <citation type="submission" date="2024-08" db="EMBL/GenBank/DDBJ databases">
        <title>The draft genome of Apodemus speciosus.</title>
        <authorList>
            <person name="Nabeshima K."/>
            <person name="Suzuki S."/>
            <person name="Onuma M."/>
        </authorList>
    </citation>
    <scope>NUCLEOTIDE SEQUENCE [LARGE SCALE GENOMIC DNA]</scope>
    <source>
        <strain evidence="4">IB14-021</strain>
    </source>
</reference>
<evidence type="ECO:0000313" key="4">
    <source>
        <dbReference type="EMBL" id="GAB1290232.1"/>
    </source>
</evidence>
<organism evidence="4 5">
    <name type="scientific">Apodemus speciosus</name>
    <name type="common">Large Japanese field mouse</name>
    <dbReference type="NCBI Taxonomy" id="105296"/>
    <lineage>
        <taxon>Eukaryota</taxon>
        <taxon>Metazoa</taxon>
        <taxon>Chordata</taxon>
        <taxon>Craniata</taxon>
        <taxon>Vertebrata</taxon>
        <taxon>Euteleostomi</taxon>
        <taxon>Mammalia</taxon>
        <taxon>Eutheria</taxon>
        <taxon>Euarchontoglires</taxon>
        <taxon>Glires</taxon>
        <taxon>Rodentia</taxon>
        <taxon>Myomorpha</taxon>
        <taxon>Muroidea</taxon>
        <taxon>Muridae</taxon>
        <taxon>Murinae</taxon>
        <taxon>Apodemus</taxon>
    </lineage>
</organism>
<dbReference type="PANTHER" id="PTHR10066">
    <property type="entry name" value="BETA-GLUCURONIDASE"/>
    <property type="match status" value="1"/>
</dbReference>
<keyword evidence="2" id="KW-0732">Signal</keyword>
<feature type="signal peptide" evidence="2">
    <location>
        <begin position="1"/>
        <end position="25"/>
    </location>
</feature>
<accession>A0ABQ0ET59</accession>
<comment type="similarity">
    <text evidence="1">Belongs to the glycosyl hydrolase 2 family.</text>
</comment>
<comment type="caution">
    <text evidence="4">The sequence shown here is derived from an EMBL/GenBank/DDBJ whole genome shotgun (WGS) entry which is preliminary data.</text>
</comment>